<dbReference type="Proteomes" id="UP000712281">
    <property type="component" value="Unassembled WGS sequence"/>
</dbReference>
<feature type="compositionally biased region" description="Basic and acidic residues" evidence="1">
    <location>
        <begin position="283"/>
        <end position="298"/>
    </location>
</feature>
<feature type="region of interest" description="Disordered" evidence="1">
    <location>
        <begin position="134"/>
        <end position="155"/>
    </location>
</feature>
<feature type="transmembrane region" description="Helical" evidence="2">
    <location>
        <begin position="12"/>
        <end position="35"/>
    </location>
</feature>
<gene>
    <name evidence="3" type="ORF">F2Q68_00024136</name>
</gene>
<accession>A0A8S9IC67</accession>
<comment type="caution">
    <text evidence="3">The sequence shown here is derived from an EMBL/GenBank/DDBJ whole genome shotgun (WGS) entry which is preliminary data.</text>
</comment>
<feature type="compositionally biased region" description="Polar residues" evidence="1">
    <location>
        <begin position="299"/>
        <end position="310"/>
    </location>
</feature>
<reference evidence="3" key="1">
    <citation type="submission" date="2019-12" db="EMBL/GenBank/DDBJ databases">
        <title>Genome sequencing and annotation of Brassica cretica.</title>
        <authorList>
            <person name="Studholme D.J."/>
            <person name="Sarris P.F."/>
        </authorList>
    </citation>
    <scope>NUCLEOTIDE SEQUENCE</scope>
    <source>
        <strain evidence="3">PFS-001/15</strain>
        <tissue evidence="3">Leaf</tissue>
    </source>
</reference>
<name>A0A8S9IC67_BRACR</name>
<protein>
    <submittedName>
        <fullName evidence="3">Uncharacterized protein</fullName>
    </submittedName>
</protein>
<dbReference type="EMBL" id="QGKW02001911">
    <property type="protein sequence ID" value="KAF2567431.1"/>
    <property type="molecule type" value="Genomic_DNA"/>
</dbReference>
<sequence>MAPPPPSPPPVSLRVVVLFLRVLTAIFLVITVIILSTNSVTIDSQGTALKYYFKDVYAYRVGDMSGLISKDLKDALLALVALDSTDPVDKFFSRGYASASMLLFAFVKPTSSVCKYVKLRHTVLKVPCGRGSTGTRVSTSARVNPRPPFDLSGGNHLVREFTPPNVTWPLTPQPLREHTNKTLTDLPHITRELLLEETPPMHLRNKSEGERASESHNYKIPPSTERTIIAREPYRGAIHRDSRRRDDSFNSYRSREYRRYEQHENSVSHINSQPARSLWVEKQNQRDRQATYLEKSESSRPTVQPIQNAQAPFPPTDIPPGAINIAREKIRDYMQQHSNCQDPTENATHKERLRQSEEHVDIEEAATRLAQSNLVTNHLEPEQTGTSSVPFGKGGITSISANPLKRKPGRPPLRRATPLSLAMISACIRKRRASKATKSSKTIPRNEENTTKTIPRREENSSRTMPKKSSLGKATPHGVAGGGLVLIWKDWLSLEVISSCNSYFDTRVTYEGNMKSELLEAYKAEENYWKQRSRQLWLHLGDKNTGFFHASTKKRKAINKFVVIENEEGVEV</sequence>
<feature type="compositionally biased region" description="Basic and acidic residues" evidence="1">
    <location>
        <begin position="205"/>
        <end position="217"/>
    </location>
</feature>
<keyword evidence="2" id="KW-1133">Transmembrane helix</keyword>
<proteinExistence type="predicted"/>
<feature type="region of interest" description="Disordered" evidence="1">
    <location>
        <begin position="432"/>
        <end position="475"/>
    </location>
</feature>
<organism evidence="3 4">
    <name type="scientific">Brassica cretica</name>
    <name type="common">Mustard</name>
    <dbReference type="NCBI Taxonomy" id="69181"/>
    <lineage>
        <taxon>Eukaryota</taxon>
        <taxon>Viridiplantae</taxon>
        <taxon>Streptophyta</taxon>
        <taxon>Embryophyta</taxon>
        <taxon>Tracheophyta</taxon>
        <taxon>Spermatophyta</taxon>
        <taxon>Magnoliopsida</taxon>
        <taxon>eudicotyledons</taxon>
        <taxon>Gunneridae</taxon>
        <taxon>Pentapetalae</taxon>
        <taxon>rosids</taxon>
        <taxon>malvids</taxon>
        <taxon>Brassicales</taxon>
        <taxon>Brassicaceae</taxon>
        <taxon>Brassiceae</taxon>
        <taxon>Brassica</taxon>
    </lineage>
</organism>
<feature type="region of interest" description="Disordered" evidence="1">
    <location>
        <begin position="196"/>
        <end position="319"/>
    </location>
</feature>
<feature type="compositionally biased region" description="Basic and acidic residues" evidence="1">
    <location>
        <begin position="444"/>
        <end position="461"/>
    </location>
</feature>
<keyword evidence="2" id="KW-0812">Transmembrane</keyword>
<evidence type="ECO:0000256" key="2">
    <source>
        <dbReference type="SAM" id="Phobius"/>
    </source>
</evidence>
<evidence type="ECO:0000313" key="3">
    <source>
        <dbReference type="EMBL" id="KAF2567431.1"/>
    </source>
</evidence>
<keyword evidence="2" id="KW-0472">Membrane</keyword>
<feature type="compositionally biased region" description="Basic residues" evidence="1">
    <location>
        <begin position="404"/>
        <end position="413"/>
    </location>
</feature>
<feature type="compositionally biased region" description="Basic and acidic residues" evidence="1">
    <location>
        <begin position="228"/>
        <end position="266"/>
    </location>
</feature>
<feature type="region of interest" description="Disordered" evidence="1">
    <location>
        <begin position="381"/>
        <end position="415"/>
    </location>
</feature>
<evidence type="ECO:0000256" key="1">
    <source>
        <dbReference type="SAM" id="MobiDB-lite"/>
    </source>
</evidence>
<evidence type="ECO:0000313" key="4">
    <source>
        <dbReference type="Proteomes" id="UP000712281"/>
    </source>
</evidence>
<dbReference type="AlphaFoldDB" id="A0A8S9IC67"/>